<dbReference type="PROSITE" id="PS50042">
    <property type="entry name" value="CNMP_BINDING_3"/>
    <property type="match status" value="1"/>
</dbReference>
<dbReference type="SMART" id="SM00100">
    <property type="entry name" value="cNMP"/>
    <property type="match status" value="1"/>
</dbReference>
<dbReference type="InterPro" id="IPR000595">
    <property type="entry name" value="cNMP-bd_dom"/>
</dbReference>
<dbReference type="Pfam" id="PF00027">
    <property type="entry name" value="cNMP_binding"/>
    <property type="match status" value="1"/>
</dbReference>
<reference evidence="2 3" key="1">
    <citation type="submission" date="2017-08" db="EMBL/GenBank/DDBJ databases">
        <title>The whole genome shortgun sequences of strain Leeuwenhoekiella nanhaiensis G18 from the South China Sea.</title>
        <authorList>
            <person name="Liu Q."/>
        </authorList>
    </citation>
    <scope>NUCLEOTIDE SEQUENCE [LARGE SCALE GENOMIC DNA]</scope>
    <source>
        <strain evidence="2 3">G18</strain>
    </source>
</reference>
<keyword evidence="3" id="KW-1185">Reference proteome</keyword>
<dbReference type="AlphaFoldDB" id="A0A2G1VTR5"/>
<evidence type="ECO:0000313" key="2">
    <source>
        <dbReference type="EMBL" id="PHQ30156.1"/>
    </source>
</evidence>
<sequence length="188" mass="21770">MIPQFLKRLDEFSTLSDATQAQLQEYISVVEVPKGEFILKHQEVCRYIFYIEAGFARQYYYKDGKEVTEWFAGNRDFCFSITSYFDGTPSNLLIEAVEDSTVIRLHRDGILQLSKTNPEIAQLAIQMFARSLKFSQLRTESILFQSARDRYLHLLDTKPYVIQKVPLAHIASFLGISQETLSRIRAKV</sequence>
<proteinExistence type="predicted"/>
<organism evidence="2 3">
    <name type="scientific">Leeuwenhoekiella nanhaiensis</name>
    <dbReference type="NCBI Taxonomy" id="1655491"/>
    <lineage>
        <taxon>Bacteria</taxon>
        <taxon>Pseudomonadati</taxon>
        <taxon>Bacteroidota</taxon>
        <taxon>Flavobacteriia</taxon>
        <taxon>Flavobacteriales</taxon>
        <taxon>Flavobacteriaceae</taxon>
        <taxon>Leeuwenhoekiella</taxon>
    </lineage>
</organism>
<name>A0A2G1VTR5_9FLAO</name>
<feature type="domain" description="Cyclic nucleotide-binding" evidence="1">
    <location>
        <begin position="11"/>
        <end position="131"/>
    </location>
</feature>
<dbReference type="OrthoDB" id="758145at2"/>
<dbReference type="Proteomes" id="UP000229433">
    <property type="component" value="Unassembled WGS sequence"/>
</dbReference>
<dbReference type="InterPro" id="IPR018490">
    <property type="entry name" value="cNMP-bd_dom_sf"/>
</dbReference>
<accession>A0A2G1VTR5</accession>
<evidence type="ECO:0000259" key="1">
    <source>
        <dbReference type="PROSITE" id="PS50042"/>
    </source>
</evidence>
<comment type="caution">
    <text evidence="2">The sequence shown here is derived from an EMBL/GenBank/DDBJ whole genome shotgun (WGS) entry which is preliminary data.</text>
</comment>
<dbReference type="CDD" id="cd00038">
    <property type="entry name" value="CAP_ED"/>
    <property type="match status" value="1"/>
</dbReference>
<dbReference type="RefSeq" id="WP_099644991.1">
    <property type="nucleotide sequence ID" value="NZ_KZ319288.1"/>
</dbReference>
<dbReference type="EMBL" id="NQXA01000002">
    <property type="protein sequence ID" value="PHQ30156.1"/>
    <property type="molecule type" value="Genomic_DNA"/>
</dbReference>
<dbReference type="InterPro" id="IPR014710">
    <property type="entry name" value="RmlC-like_jellyroll"/>
</dbReference>
<dbReference type="SUPFAM" id="SSF51206">
    <property type="entry name" value="cAMP-binding domain-like"/>
    <property type="match status" value="1"/>
</dbReference>
<protein>
    <recommendedName>
        <fullName evidence="1">Cyclic nucleotide-binding domain-containing protein</fullName>
    </recommendedName>
</protein>
<gene>
    <name evidence="2" type="ORF">CJ305_04105</name>
</gene>
<dbReference type="Gene3D" id="2.60.120.10">
    <property type="entry name" value="Jelly Rolls"/>
    <property type="match status" value="1"/>
</dbReference>
<evidence type="ECO:0000313" key="3">
    <source>
        <dbReference type="Proteomes" id="UP000229433"/>
    </source>
</evidence>